<dbReference type="PROSITE" id="PS00217">
    <property type="entry name" value="SUGAR_TRANSPORT_2"/>
    <property type="match status" value="1"/>
</dbReference>
<dbReference type="InterPro" id="IPR011701">
    <property type="entry name" value="MFS"/>
</dbReference>
<keyword evidence="4 6" id="KW-1133">Transmembrane helix</keyword>
<feature type="transmembrane region" description="Helical" evidence="6">
    <location>
        <begin position="323"/>
        <end position="343"/>
    </location>
</feature>
<feature type="transmembrane region" description="Helical" evidence="6">
    <location>
        <begin position="169"/>
        <end position="189"/>
    </location>
</feature>
<organism evidence="8 9">
    <name type="scientific">Sphingomonas oligophenolica</name>
    <dbReference type="NCBI Taxonomy" id="301154"/>
    <lineage>
        <taxon>Bacteria</taxon>
        <taxon>Pseudomonadati</taxon>
        <taxon>Pseudomonadota</taxon>
        <taxon>Alphaproteobacteria</taxon>
        <taxon>Sphingomonadales</taxon>
        <taxon>Sphingomonadaceae</taxon>
        <taxon>Sphingomonas</taxon>
    </lineage>
</organism>
<comment type="subcellular location">
    <subcellularLocation>
        <location evidence="1">Membrane</location>
        <topology evidence="1">Multi-pass membrane protein</topology>
    </subcellularLocation>
</comment>
<feature type="transmembrane region" description="Helical" evidence="6">
    <location>
        <begin position="296"/>
        <end position="317"/>
    </location>
</feature>
<evidence type="ECO:0000256" key="3">
    <source>
        <dbReference type="ARBA" id="ARBA00022692"/>
    </source>
</evidence>
<evidence type="ECO:0000256" key="4">
    <source>
        <dbReference type="ARBA" id="ARBA00022989"/>
    </source>
</evidence>
<dbReference type="InterPro" id="IPR036259">
    <property type="entry name" value="MFS_trans_sf"/>
</dbReference>
<gene>
    <name evidence="8" type="ORF">ABC974_00245</name>
</gene>
<feature type="transmembrane region" description="Helical" evidence="6">
    <location>
        <begin position="390"/>
        <end position="410"/>
    </location>
</feature>
<dbReference type="EMBL" id="JBDIME010000001">
    <property type="protein sequence ID" value="MEN2788044.1"/>
    <property type="molecule type" value="Genomic_DNA"/>
</dbReference>
<feature type="transmembrane region" description="Helical" evidence="6">
    <location>
        <begin position="48"/>
        <end position="68"/>
    </location>
</feature>
<evidence type="ECO:0000313" key="8">
    <source>
        <dbReference type="EMBL" id="MEN2788044.1"/>
    </source>
</evidence>
<evidence type="ECO:0000256" key="2">
    <source>
        <dbReference type="ARBA" id="ARBA00022448"/>
    </source>
</evidence>
<dbReference type="CDD" id="cd17319">
    <property type="entry name" value="MFS_ExuT_GudP_like"/>
    <property type="match status" value="1"/>
</dbReference>
<evidence type="ECO:0000259" key="7">
    <source>
        <dbReference type="PROSITE" id="PS50850"/>
    </source>
</evidence>
<feature type="transmembrane region" description="Helical" evidence="6">
    <location>
        <begin position="134"/>
        <end position="157"/>
    </location>
</feature>
<feature type="domain" description="Major facilitator superfamily (MFS) profile" evidence="7">
    <location>
        <begin position="9"/>
        <end position="411"/>
    </location>
</feature>
<dbReference type="InterPro" id="IPR005829">
    <property type="entry name" value="Sugar_transporter_CS"/>
</dbReference>
<dbReference type="SUPFAM" id="SSF103473">
    <property type="entry name" value="MFS general substrate transporter"/>
    <property type="match status" value="1"/>
</dbReference>
<dbReference type="Gene3D" id="1.20.1250.20">
    <property type="entry name" value="MFS general substrate transporter like domains"/>
    <property type="match status" value="2"/>
</dbReference>
<sequence length="415" mass="44107">MAAKIRWRLIVPTVLFMLLSSVDRVNVSFASLQMNKDLGFTPSEYGFGAGILFAGFLAGQYPSVLLLQRIGFSRWLAACALLWGGCAGAMALIDSHWQFYGLRVLLGFAEGGLAPGIVLYLSQFATERERATTFAMPMLAIPISIVIGGPISGWLLGMAPPFGLAGWRWMFLGEALPTLVFALVAWFWFPDAPRDAGWLDEREKTWLSANAANRAETARGNDWSVLLQPLVWASAALWFCLLAGSYGIIFWLPQMVKQLTSLSPFEIGLVNALPWAGNAVGIYIGATSSDRRGERFWHIAVPAFVTALAILGAAAAGASVAGLALLLVAGFSLGAAQGAFWALPTRMFTPATFAVGAVAINITGSSGGLVVPWVVGLARERSGGFGGPTLLVAGFLLAAALIVLALRAVIRDRAA</sequence>
<evidence type="ECO:0000256" key="5">
    <source>
        <dbReference type="ARBA" id="ARBA00023136"/>
    </source>
</evidence>
<protein>
    <submittedName>
        <fullName evidence="8">MFS transporter</fullName>
    </submittedName>
</protein>
<dbReference type="InterPro" id="IPR020846">
    <property type="entry name" value="MFS_dom"/>
</dbReference>
<reference evidence="8 9" key="1">
    <citation type="submission" date="2024-05" db="EMBL/GenBank/DDBJ databases">
        <authorList>
            <person name="Liu Q."/>
            <person name="Xin Y.-H."/>
        </authorList>
    </citation>
    <scope>NUCLEOTIDE SEQUENCE [LARGE SCALE GENOMIC DNA]</scope>
    <source>
        <strain evidence="8 9">CGMCC 1.10181</strain>
    </source>
</reference>
<proteinExistence type="predicted"/>
<feature type="transmembrane region" description="Helical" evidence="6">
    <location>
        <begin position="264"/>
        <end position="284"/>
    </location>
</feature>
<evidence type="ECO:0000256" key="6">
    <source>
        <dbReference type="SAM" id="Phobius"/>
    </source>
</evidence>
<dbReference type="PANTHER" id="PTHR43791:SF36">
    <property type="entry name" value="TRANSPORTER, PUTATIVE (AFU_ORTHOLOGUE AFUA_6G08340)-RELATED"/>
    <property type="match status" value="1"/>
</dbReference>
<evidence type="ECO:0000256" key="1">
    <source>
        <dbReference type="ARBA" id="ARBA00004141"/>
    </source>
</evidence>
<dbReference type="PROSITE" id="PS50850">
    <property type="entry name" value="MFS"/>
    <property type="match status" value="1"/>
</dbReference>
<feature type="transmembrane region" description="Helical" evidence="6">
    <location>
        <begin position="75"/>
        <end position="93"/>
    </location>
</feature>
<feature type="transmembrane region" description="Helical" evidence="6">
    <location>
        <begin position="355"/>
        <end position="378"/>
    </location>
</feature>
<dbReference type="Pfam" id="PF07690">
    <property type="entry name" value="MFS_1"/>
    <property type="match status" value="1"/>
</dbReference>
<dbReference type="RefSeq" id="WP_343887618.1">
    <property type="nucleotide sequence ID" value="NZ_BAAAEH010000005.1"/>
</dbReference>
<accession>A0ABU9XWW7</accession>
<dbReference type="PANTHER" id="PTHR43791">
    <property type="entry name" value="PERMEASE-RELATED"/>
    <property type="match status" value="1"/>
</dbReference>
<evidence type="ECO:0000313" key="9">
    <source>
        <dbReference type="Proteomes" id="UP001419910"/>
    </source>
</evidence>
<keyword evidence="3 6" id="KW-0812">Transmembrane</keyword>
<keyword evidence="5 6" id="KW-0472">Membrane</keyword>
<feature type="transmembrane region" description="Helical" evidence="6">
    <location>
        <begin position="230"/>
        <end position="252"/>
    </location>
</feature>
<feature type="transmembrane region" description="Helical" evidence="6">
    <location>
        <begin position="99"/>
        <end position="122"/>
    </location>
</feature>
<keyword evidence="9" id="KW-1185">Reference proteome</keyword>
<dbReference type="Proteomes" id="UP001419910">
    <property type="component" value="Unassembled WGS sequence"/>
</dbReference>
<comment type="caution">
    <text evidence="8">The sequence shown here is derived from an EMBL/GenBank/DDBJ whole genome shotgun (WGS) entry which is preliminary data.</text>
</comment>
<name>A0ABU9XWW7_9SPHN</name>
<keyword evidence="2" id="KW-0813">Transport</keyword>